<sequence>MYVLIVGGGKVGESLARGLANTGYDVALVEKDEAISRKIAEDLDNVLVIGGDGCDPARLEDAGVARAQVVTAVTGDDEDNLIICQLARDTFGVPRVIARVNNPRNEITFQKIGIDTVSSTTIITKLIEEEATIGDIFTLLALKRGKLSIVEANLKSASPAVGKSIKELKLPADSILATIIRENQIIFPKGETTLHPGDSIIALTTIEQEGGLREALLGKE</sequence>
<evidence type="ECO:0000256" key="5">
    <source>
        <dbReference type="ARBA" id="ARBA00023027"/>
    </source>
</evidence>
<dbReference type="PRINTS" id="PR00335">
    <property type="entry name" value="KUPTAKETRKA"/>
</dbReference>
<evidence type="ECO:0000313" key="10">
    <source>
        <dbReference type="Proteomes" id="UP000051861"/>
    </source>
</evidence>
<dbReference type="Pfam" id="PF02254">
    <property type="entry name" value="TrkA_N"/>
    <property type="match status" value="1"/>
</dbReference>
<evidence type="ECO:0000313" key="9">
    <source>
        <dbReference type="EMBL" id="KPJ66339.1"/>
    </source>
</evidence>
<dbReference type="GO" id="GO:0005886">
    <property type="term" value="C:plasma membrane"/>
    <property type="evidence" value="ECO:0007669"/>
    <property type="project" value="InterPro"/>
</dbReference>
<dbReference type="InterPro" id="IPR006037">
    <property type="entry name" value="RCK_C"/>
</dbReference>
<dbReference type="SUPFAM" id="SSF51735">
    <property type="entry name" value="NAD(P)-binding Rossmann-fold domains"/>
    <property type="match status" value="1"/>
</dbReference>
<dbReference type="Proteomes" id="UP000051861">
    <property type="component" value="Unassembled WGS sequence"/>
</dbReference>
<dbReference type="GO" id="GO:0015079">
    <property type="term" value="F:potassium ion transmembrane transporter activity"/>
    <property type="evidence" value="ECO:0007669"/>
    <property type="project" value="InterPro"/>
</dbReference>
<feature type="domain" description="RCK N-terminal" evidence="7">
    <location>
        <begin position="1"/>
        <end position="119"/>
    </location>
</feature>
<feature type="domain" description="RCK C-terminal" evidence="8">
    <location>
        <begin position="137"/>
        <end position="218"/>
    </location>
</feature>
<dbReference type="PANTHER" id="PTHR43833">
    <property type="entry name" value="POTASSIUM CHANNEL PROTEIN 2-RELATED-RELATED"/>
    <property type="match status" value="1"/>
</dbReference>
<accession>A0A0S7XVN4</accession>
<dbReference type="InterPro" id="IPR036721">
    <property type="entry name" value="RCK_C_sf"/>
</dbReference>
<evidence type="ECO:0000256" key="1">
    <source>
        <dbReference type="ARBA" id="ARBA00017378"/>
    </source>
</evidence>
<evidence type="ECO:0000259" key="7">
    <source>
        <dbReference type="PROSITE" id="PS51201"/>
    </source>
</evidence>
<name>A0A0S7XVN4_UNCSA</name>
<evidence type="ECO:0000256" key="3">
    <source>
        <dbReference type="ARBA" id="ARBA00022538"/>
    </source>
</evidence>
<evidence type="ECO:0000256" key="4">
    <source>
        <dbReference type="ARBA" id="ARBA00022958"/>
    </source>
</evidence>
<keyword evidence="2" id="KW-0813">Transport</keyword>
<dbReference type="SUPFAM" id="SSF116726">
    <property type="entry name" value="TrkA C-terminal domain-like"/>
    <property type="match status" value="1"/>
</dbReference>
<dbReference type="InterPro" id="IPR036291">
    <property type="entry name" value="NAD(P)-bd_dom_sf"/>
</dbReference>
<dbReference type="InterPro" id="IPR006036">
    <property type="entry name" value="K_uptake_TrkA"/>
</dbReference>
<dbReference type="EMBL" id="LIZX01000083">
    <property type="protein sequence ID" value="KPJ66339.1"/>
    <property type="molecule type" value="Genomic_DNA"/>
</dbReference>
<keyword evidence="3" id="KW-0633">Potassium transport</keyword>
<dbReference type="InterPro" id="IPR003148">
    <property type="entry name" value="RCK_N"/>
</dbReference>
<keyword evidence="4" id="KW-0630">Potassium</keyword>
<reference evidence="9 10" key="1">
    <citation type="journal article" date="2015" name="Microbiome">
        <title>Genomic resolution of linkages in carbon, nitrogen, and sulfur cycling among widespread estuary sediment bacteria.</title>
        <authorList>
            <person name="Baker B.J."/>
            <person name="Lazar C.S."/>
            <person name="Teske A.P."/>
            <person name="Dick G.J."/>
        </authorList>
    </citation>
    <scope>NUCLEOTIDE SEQUENCE [LARGE SCALE GENOMIC DNA]</scope>
    <source>
        <strain evidence="9">DG_54_3</strain>
    </source>
</reference>
<dbReference type="Pfam" id="PF02080">
    <property type="entry name" value="TrkA_C"/>
    <property type="match status" value="1"/>
</dbReference>
<dbReference type="Gene3D" id="3.30.70.1450">
    <property type="entry name" value="Regulator of K+ conductance, C-terminal domain"/>
    <property type="match status" value="1"/>
</dbReference>
<keyword evidence="5" id="KW-0520">NAD</keyword>
<evidence type="ECO:0000259" key="8">
    <source>
        <dbReference type="PROSITE" id="PS51202"/>
    </source>
</evidence>
<evidence type="ECO:0000256" key="6">
    <source>
        <dbReference type="ARBA" id="ARBA00023065"/>
    </source>
</evidence>
<dbReference type="PROSITE" id="PS51201">
    <property type="entry name" value="RCK_N"/>
    <property type="match status" value="1"/>
</dbReference>
<protein>
    <recommendedName>
        <fullName evidence="1">Trk system potassium uptake protein TrkA</fullName>
    </recommendedName>
</protein>
<keyword evidence="6" id="KW-0406">Ion transport</keyword>
<gene>
    <name evidence="9" type="ORF">AMJ44_08505</name>
</gene>
<evidence type="ECO:0000256" key="2">
    <source>
        <dbReference type="ARBA" id="ARBA00022448"/>
    </source>
</evidence>
<organism evidence="9 10">
    <name type="scientific">candidate division WOR-1 bacterium DG_54_3</name>
    <dbReference type="NCBI Taxonomy" id="1703775"/>
    <lineage>
        <taxon>Bacteria</taxon>
        <taxon>Bacillati</taxon>
        <taxon>Saganbacteria</taxon>
    </lineage>
</organism>
<dbReference type="AlphaFoldDB" id="A0A0S7XVN4"/>
<dbReference type="PATRIC" id="fig|1703775.3.peg.3333"/>
<comment type="caution">
    <text evidence="9">The sequence shown here is derived from an EMBL/GenBank/DDBJ whole genome shotgun (WGS) entry which is preliminary data.</text>
</comment>
<dbReference type="Gene3D" id="3.40.50.720">
    <property type="entry name" value="NAD(P)-binding Rossmann-like Domain"/>
    <property type="match status" value="1"/>
</dbReference>
<dbReference type="PANTHER" id="PTHR43833:SF5">
    <property type="entry name" value="TRK SYSTEM POTASSIUM UPTAKE PROTEIN TRKA"/>
    <property type="match status" value="1"/>
</dbReference>
<dbReference type="PROSITE" id="PS51202">
    <property type="entry name" value="RCK_C"/>
    <property type="match status" value="1"/>
</dbReference>
<proteinExistence type="predicted"/>
<dbReference type="InterPro" id="IPR050721">
    <property type="entry name" value="Trk_Ktr_HKT_K-transport"/>
</dbReference>